<accession>A0A6G0XXA9</accession>
<organism evidence="3 4">
    <name type="scientific">Aphanomyces euteiches</name>
    <dbReference type="NCBI Taxonomy" id="100861"/>
    <lineage>
        <taxon>Eukaryota</taxon>
        <taxon>Sar</taxon>
        <taxon>Stramenopiles</taxon>
        <taxon>Oomycota</taxon>
        <taxon>Saprolegniomycetes</taxon>
        <taxon>Saprolegniales</taxon>
        <taxon>Verrucalvaceae</taxon>
        <taxon>Aphanomyces</taxon>
    </lineage>
</organism>
<reference evidence="3 4" key="1">
    <citation type="submission" date="2019-07" db="EMBL/GenBank/DDBJ databases">
        <title>Genomics analysis of Aphanomyces spp. identifies a new class of oomycete effector associated with host adaptation.</title>
        <authorList>
            <person name="Gaulin E."/>
        </authorList>
    </citation>
    <scope>NUCLEOTIDE SEQUENCE [LARGE SCALE GENOMIC DNA]</scope>
    <source>
        <strain evidence="3 4">ATCC 201684</strain>
    </source>
</reference>
<keyword evidence="1" id="KW-1133">Transmembrane helix</keyword>
<feature type="chain" id="PRO_5026337305" evidence="2">
    <location>
        <begin position="22"/>
        <end position="340"/>
    </location>
</feature>
<dbReference type="AlphaFoldDB" id="A0A6G0XXA9"/>
<comment type="caution">
    <text evidence="3">The sequence shown here is derived from an EMBL/GenBank/DDBJ whole genome shotgun (WGS) entry which is preliminary data.</text>
</comment>
<dbReference type="EMBL" id="VJMJ01000002">
    <property type="protein sequence ID" value="KAF0745370.1"/>
    <property type="molecule type" value="Genomic_DNA"/>
</dbReference>
<feature type="signal peptide" evidence="2">
    <location>
        <begin position="1"/>
        <end position="21"/>
    </location>
</feature>
<name>A0A6G0XXA9_9STRA</name>
<keyword evidence="2" id="KW-0732">Signal</keyword>
<evidence type="ECO:0000256" key="2">
    <source>
        <dbReference type="SAM" id="SignalP"/>
    </source>
</evidence>
<evidence type="ECO:0000313" key="3">
    <source>
        <dbReference type="EMBL" id="KAF0745370.1"/>
    </source>
</evidence>
<keyword evidence="1" id="KW-0472">Membrane</keyword>
<dbReference type="VEuPathDB" id="FungiDB:AeMF1_016910"/>
<protein>
    <submittedName>
        <fullName evidence="3">Uncharacterized protein</fullName>
    </submittedName>
</protein>
<dbReference type="Proteomes" id="UP000481153">
    <property type="component" value="Unassembled WGS sequence"/>
</dbReference>
<feature type="transmembrane region" description="Helical" evidence="1">
    <location>
        <begin position="86"/>
        <end position="104"/>
    </location>
</feature>
<evidence type="ECO:0000313" key="4">
    <source>
        <dbReference type="Proteomes" id="UP000481153"/>
    </source>
</evidence>
<proteinExistence type="predicted"/>
<keyword evidence="1" id="KW-0812">Transmembrane</keyword>
<gene>
    <name evidence="3" type="ORF">Ae201684_000391</name>
</gene>
<sequence>MKSTTFMLVLLGLVCVSFVRADCKACVSFGECTAAYRGAPGQSCGVVAGKTCCCPAAAYCASSSDQCLCKASHGPVLASGSDKPKAVTWMIFVLLIVLGLYLLFRCCCGETQQRQLAGDVRMVKIMRATPTTQTVYGSIPRPADPRVSENAKAVRANQPAQYALKVQPDASYYQPTVYDQRVSENAKAARANQPAQYARQVQPDASYQPWVYVPPTTHHTTSRTYQSSYNSGNTYSRGTGDYSFAGDSGGYTFSGDNDRSSCKLEITRFVLSPSREKAPHCCRCCSHLFRIMAAAIEKSCANCNASHAADILRPPCSSLSTYAHSLITMRMHPRSLDTAT</sequence>
<keyword evidence="4" id="KW-1185">Reference proteome</keyword>
<evidence type="ECO:0000256" key="1">
    <source>
        <dbReference type="SAM" id="Phobius"/>
    </source>
</evidence>